<dbReference type="Proteomes" id="UP001374535">
    <property type="component" value="Chromosome 11"/>
</dbReference>
<proteinExistence type="predicted"/>
<gene>
    <name evidence="1" type="ORF">V8G54_035222</name>
</gene>
<evidence type="ECO:0000313" key="1">
    <source>
        <dbReference type="EMBL" id="WVY89708.1"/>
    </source>
</evidence>
<dbReference type="AlphaFoldDB" id="A0AAQ3MFE1"/>
<protein>
    <submittedName>
        <fullName evidence="1">Uncharacterized protein</fullName>
    </submittedName>
</protein>
<dbReference type="EMBL" id="CP144690">
    <property type="protein sequence ID" value="WVY89708.1"/>
    <property type="molecule type" value="Genomic_DNA"/>
</dbReference>
<keyword evidence="2" id="KW-1185">Reference proteome</keyword>
<reference evidence="1 2" key="1">
    <citation type="journal article" date="2023" name="Life. Sci Alliance">
        <title>Evolutionary insights into 3D genome organization and epigenetic landscape of Vigna mungo.</title>
        <authorList>
            <person name="Junaid A."/>
            <person name="Singh B."/>
            <person name="Bhatia S."/>
        </authorList>
    </citation>
    <scope>NUCLEOTIDE SEQUENCE [LARGE SCALE GENOMIC DNA]</scope>
    <source>
        <strain evidence="1">Urdbean</strain>
    </source>
</reference>
<evidence type="ECO:0000313" key="2">
    <source>
        <dbReference type="Proteomes" id="UP001374535"/>
    </source>
</evidence>
<sequence length="163" mass="19287">MLLPQSVGKSKHKTRPDFGTEAIEVTKNGFWNVRFQRMYAYDRTYCLGPWANRNIKSLRHRLRGNQSNRGYQNGFWNVRTASVLSNNKDSIPIRHWFLMNRGIKSLQHRLRENRGNRGYQNGFWNVRFQRICACGRQNKLECSVQRMSGFGRRYCLGSKQQPK</sequence>
<accession>A0AAQ3MFE1</accession>
<name>A0AAQ3MFE1_VIGMU</name>
<organism evidence="1 2">
    <name type="scientific">Vigna mungo</name>
    <name type="common">Black gram</name>
    <name type="synonym">Phaseolus mungo</name>
    <dbReference type="NCBI Taxonomy" id="3915"/>
    <lineage>
        <taxon>Eukaryota</taxon>
        <taxon>Viridiplantae</taxon>
        <taxon>Streptophyta</taxon>
        <taxon>Embryophyta</taxon>
        <taxon>Tracheophyta</taxon>
        <taxon>Spermatophyta</taxon>
        <taxon>Magnoliopsida</taxon>
        <taxon>eudicotyledons</taxon>
        <taxon>Gunneridae</taxon>
        <taxon>Pentapetalae</taxon>
        <taxon>rosids</taxon>
        <taxon>fabids</taxon>
        <taxon>Fabales</taxon>
        <taxon>Fabaceae</taxon>
        <taxon>Papilionoideae</taxon>
        <taxon>50 kb inversion clade</taxon>
        <taxon>NPAAA clade</taxon>
        <taxon>indigoferoid/millettioid clade</taxon>
        <taxon>Phaseoleae</taxon>
        <taxon>Vigna</taxon>
    </lineage>
</organism>